<organism evidence="2 3">
    <name type="scientific">Pythium insidiosum</name>
    <name type="common">Pythiosis disease agent</name>
    <dbReference type="NCBI Taxonomy" id="114742"/>
    <lineage>
        <taxon>Eukaryota</taxon>
        <taxon>Sar</taxon>
        <taxon>Stramenopiles</taxon>
        <taxon>Oomycota</taxon>
        <taxon>Peronosporomycetes</taxon>
        <taxon>Pythiales</taxon>
        <taxon>Pythiaceae</taxon>
        <taxon>Pythium</taxon>
    </lineage>
</organism>
<sequence length="216" mass="23690">MPLPTGTPDMSSPLTGTSAMSSPTTGTPDMPSPTTGTPDMSSPTTEPAMPPNAMSMPTRATFTAAIRRDGHDEEFKKALKFVQDAWRKSAVRLSEMRSTFKATRVLSLDNPDKKRTRSSPVSPYKFSPEIEAEIQGFYSDDGVQAIGIPVGFNNRHWCCLYFNKAHRLISTYDSLGGAKTQRVMSILAEKIDTFVPEKLFTVQRVQTPCATSFGAK</sequence>
<dbReference type="InterPro" id="IPR038765">
    <property type="entry name" value="Papain-like_cys_pep_sf"/>
</dbReference>
<feature type="region of interest" description="Disordered" evidence="1">
    <location>
        <begin position="1"/>
        <end position="56"/>
    </location>
</feature>
<keyword evidence="3" id="KW-1185">Reference proteome</keyword>
<feature type="compositionally biased region" description="Polar residues" evidence="1">
    <location>
        <begin position="8"/>
        <end position="45"/>
    </location>
</feature>
<dbReference type="EMBL" id="JAKCXM010000109">
    <property type="protein sequence ID" value="KAJ0402171.1"/>
    <property type="molecule type" value="Genomic_DNA"/>
</dbReference>
<evidence type="ECO:0000256" key="1">
    <source>
        <dbReference type="SAM" id="MobiDB-lite"/>
    </source>
</evidence>
<reference evidence="2" key="1">
    <citation type="submission" date="2021-12" db="EMBL/GenBank/DDBJ databases">
        <title>Prjna785345.</title>
        <authorList>
            <person name="Rujirawat T."/>
            <person name="Krajaejun T."/>
        </authorList>
    </citation>
    <scope>NUCLEOTIDE SEQUENCE</scope>
    <source>
        <strain evidence="2">Pi057C3</strain>
    </source>
</reference>
<accession>A0AAD5LIC5</accession>
<dbReference type="SUPFAM" id="SSF54001">
    <property type="entry name" value="Cysteine proteinases"/>
    <property type="match status" value="1"/>
</dbReference>
<name>A0AAD5LIC5_PYTIN</name>
<comment type="caution">
    <text evidence="2">The sequence shown here is derived from an EMBL/GenBank/DDBJ whole genome shotgun (WGS) entry which is preliminary data.</text>
</comment>
<dbReference type="Gene3D" id="3.30.310.130">
    <property type="entry name" value="Ubiquitin-related"/>
    <property type="match status" value="1"/>
</dbReference>
<proteinExistence type="predicted"/>
<evidence type="ECO:0000313" key="2">
    <source>
        <dbReference type="EMBL" id="KAJ0402171.1"/>
    </source>
</evidence>
<dbReference type="Proteomes" id="UP001209570">
    <property type="component" value="Unassembled WGS sequence"/>
</dbReference>
<evidence type="ECO:0008006" key="4">
    <source>
        <dbReference type="Google" id="ProtNLM"/>
    </source>
</evidence>
<gene>
    <name evidence="2" type="ORF">P43SY_005256</name>
</gene>
<evidence type="ECO:0000313" key="3">
    <source>
        <dbReference type="Proteomes" id="UP001209570"/>
    </source>
</evidence>
<protein>
    <recommendedName>
        <fullName evidence="4">Ubiquitin-like protease family profile domain-containing protein</fullName>
    </recommendedName>
</protein>
<dbReference type="AlphaFoldDB" id="A0AAD5LIC5"/>